<dbReference type="EMBL" id="JACMYG010000012">
    <property type="protein sequence ID" value="MBC2690875.1"/>
    <property type="molecule type" value="Genomic_DNA"/>
</dbReference>
<dbReference type="PANTHER" id="PTHR43877">
    <property type="entry name" value="AMINOALKYLPHOSPHONATE N-ACETYLTRANSFERASE-RELATED-RELATED"/>
    <property type="match status" value="1"/>
</dbReference>
<comment type="caution">
    <text evidence="4">The sequence shown here is derived from an EMBL/GenBank/DDBJ whole genome shotgun (WGS) entry which is preliminary data.</text>
</comment>
<reference evidence="4 5" key="1">
    <citation type="submission" date="2020-08" db="EMBL/GenBank/DDBJ databases">
        <title>Pseudomonas sp. nov.</title>
        <authorList>
            <person name="Gieschler S."/>
            <person name="Fiedler G."/>
            <person name="Brinks E."/>
            <person name="Boehnlein C."/>
            <person name="Franz C.M.A.P."/>
            <person name="Kabisch J."/>
        </authorList>
    </citation>
    <scope>NUCLEOTIDE SEQUENCE [LARGE SCALE GENOMIC DNA]</scope>
    <source>
        <strain evidence="4 5">MBT-1</strain>
    </source>
</reference>
<dbReference type="Proteomes" id="UP000526003">
    <property type="component" value="Unassembled WGS sequence"/>
</dbReference>
<dbReference type="PROSITE" id="PS51186">
    <property type="entry name" value="GNAT"/>
    <property type="match status" value="1"/>
</dbReference>
<keyword evidence="5" id="KW-1185">Reference proteome</keyword>
<feature type="domain" description="N-acetyltransferase" evidence="3">
    <location>
        <begin position="3"/>
        <end position="150"/>
    </location>
</feature>
<proteinExistence type="predicted"/>
<dbReference type="AlphaFoldDB" id="A0A7X1GEZ3"/>
<dbReference type="Pfam" id="PF13673">
    <property type="entry name" value="Acetyltransf_10"/>
    <property type="match status" value="1"/>
</dbReference>
<keyword evidence="2" id="KW-0012">Acyltransferase</keyword>
<sequence>MNSQVRRARAEDATAISQVVIAALRHSNAQDYPPTVIAQVVQHFSPAAILQFLAQRQVYVATLQQRVVATASLDQDVVRSVFVDPDHQGRGIGQQLMEVIHTAAADAGVEQLRVPSSLTAEGFYRRLGYEKVRDQQHGAERTIIMGKRLM</sequence>
<evidence type="ECO:0000256" key="2">
    <source>
        <dbReference type="ARBA" id="ARBA00023315"/>
    </source>
</evidence>
<keyword evidence="1 4" id="KW-0808">Transferase</keyword>
<dbReference type="SUPFAM" id="SSF55729">
    <property type="entry name" value="Acyl-CoA N-acyltransferases (Nat)"/>
    <property type="match status" value="1"/>
</dbReference>
<evidence type="ECO:0000313" key="5">
    <source>
        <dbReference type="Proteomes" id="UP000526003"/>
    </source>
</evidence>
<gene>
    <name evidence="4" type="ORF">H7995_13835</name>
</gene>
<protein>
    <submittedName>
        <fullName evidence="4">GNAT family N-acetyltransferase</fullName>
    </submittedName>
</protein>
<dbReference type="CDD" id="cd04301">
    <property type="entry name" value="NAT_SF"/>
    <property type="match status" value="1"/>
</dbReference>
<organism evidence="4 5">
    <name type="scientific">Pseudomonas kielensis</name>
    <dbReference type="NCBI Taxonomy" id="2762577"/>
    <lineage>
        <taxon>Bacteria</taxon>
        <taxon>Pseudomonadati</taxon>
        <taxon>Pseudomonadota</taxon>
        <taxon>Gammaproteobacteria</taxon>
        <taxon>Pseudomonadales</taxon>
        <taxon>Pseudomonadaceae</taxon>
        <taxon>Pseudomonas</taxon>
    </lineage>
</organism>
<dbReference type="InterPro" id="IPR050832">
    <property type="entry name" value="Bact_Acetyltransf"/>
</dbReference>
<evidence type="ECO:0000259" key="3">
    <source>
        <dbReference type="PROSITE" id="PS51186"/>
    </source>
</evidence>
<accession>A0A7X1GEZ3</accession>
<evidence type="ECO:0000313" key="4">
    <source>
        <dbReference type="EMBL" id="MBC2690875.1"/>
    </source>
</evidence>
<dbReference type="Gene3D" id="3.40.630.30">
    <property type="match status" value="1"/>
</dbReference>
<name>A0A7X1GEZ3_9PSED</name>
<dbReference type="RefSeq" id="WP_166590654.1">
    <property type="nucleotide sequence ID" value="NZ_CP130043.1"/>
</dbReference>
<dbReference type="InterPro" id="IPR000182">
    <property type="entry name" value="GNAT_dom"/>
</dbReference>
<dbReference type="PANTHER" id="PTHR43877:SF1">
    <property type="entry name" value="ACETYLTRANSFERASE"/>
    <property type="match status" value="1"/>
</dbReference>
<dbReference type="GO" id="GO:0016747">
    <property type="term" value="F:acyltransferase activity, transferring groups other than amino-acyl groups"/>
    <property type="evidence" value="ECO:0007669"/>
    <property type="project" value="InterPro"/>
</dbReference>
<dbReference type="InterPro" id="IPR016181">
    <property type="entry name" value="Acyl_CoA_acyltransferase"/>
</dbReference>
<evidence type="ECO:0000256" key="1">
    <source>
        <dbReference type="ARBA" id="ARBA00022679"/>
    </source>
</evidence>